<dbReference type="Proteomes" id="UP000000310">
    <property type="component" value="Chromosome"/>
</dbReference>
<organism evidence="1 2">
    <name type="scientific">Pseudopedobacter saltans (strain ATCC 51119 / DSM 12145 / JCM 21818 / CCUG 39354 / LMG 10337 / NBRC 100064 / NCIMB 13643)</name>
    <name type="common">Pedobacter saltans</name>
    <dbReference type="NCBI Taxonomy" id="762903"/>
    <lineage>
        <taxon>Bacteria</taxon>
        <taxon>Pseudomonadati</taxon>
        <taxon>Bacteroidota</taxon>
        <taxon>Sphingobacteriia</taxon>
        <taxon>Sphingobacteriales</taxon>
        <taxon>Sphingobacteriaceae</taxon>
        <taxon>Pseudopedobacter</taxon>
    </lineage>
</organism>
<dbReference type="STRING" id="762903.Pedsa_1176"/>
<dbReference type="OrthoDB" id="668490at2"/>
<dbReference type="RefSeq" id="WP_013632243.1">
    <property type="nucleotide sequence ID" value="NC_015177.1"/>
</dbReference>
<dbReference type="InterPro" id="IPR047114">
    <property type="entry name" value="YciF"/>
</dbReference>
<dbReference type="Pfam" id="PF05974">
    <property type="entry name" value="DUF892"/>
    <property type="match status" value="1"/>
</dbReference>
<dbReference type="InterPro" id="IPR010287">
    <property type="entry name" value="DUF892_YciF-like"/>
</dbReference>
<dbReference type="PANTHER" id="PTHR30565:SF9">
    <property type="entry name" value="PROTEIN YCIF"/>
    <property type="match status" value="1"/>
</dbReference>
<proteinExistence type="predicted"/>
<sequence>MENTVINTLHKLIDYDISEFLSAEVELKNSLPKWIEQANSFQLKRALQKYLDFVDQHIESIGAFINERQIMMTRESNPVMLAFIKDLDERLSYCTNVAVKDACLLGGIQGIIHYKISIYGTASAFAGLLELTKDMAIFYEAEINEKHIDDLLSQLAIYEINNKAKSAIALPN</sequence>
<evidence type="ECO:0000313" key="1">
    <source>
        <dbReference type="EMBL" id="ADY51744.1"/>
    </source>
</evidence>
<gene>
    <name evidence="1" type="ordered locus">Pedsa_1176</name>
</gene>
<dbReference type="PANTHER" id="PTHR30565">
    <property type="entry name" value="PROTEIN YCIF"/>
    <property type="match status" value="1"/>
</dbReference>
<accession>F0SCY7</accession>
<dbReference type="KEGG" id="psn:Pedsa_1176"/>
<reference evidence="1 2" key="1">
    <citation type="journal article" date="2011" name="Stand. Genomic Sci.">
        <title>Complete genome sequence of the gliding, heparinolytic Pedobacter saltans type strain (113).</title>
        <authorList>
            <person name="Liolios K."/>
            <person name="Sikorski J."/>
            <person name="Lu M."/>
            <person name="Nolan M."/>
            <person name="Lapidus A."/>
            <person name="Lucas S."/>
            <person name="Hammon N."/>
            <person name="Deshpande S."/>
            <person name="Cheng J.F."/>
            <person name="Tapia R."/>
            <person name="Han C."/>
            <person name="Goodwin L."/>
            <person name="Pitluck S."/>
            <person name="Huntemann M."/>
            <person name="Ivanova N."/>
            <person name="Pagani I."/>
            <person name="Mavromatis K."/>
            <person name="Ovchinikova G."/>
            <person name="Pati A."/>
            <person name="Chen A."/>
            <person name="Palaniappan K."/>
            <person name="Land M."/>
            <person name="Hauser L."/>
            <person name="Brambilla E.M."/>
            <person name="Kotsyurbenko O."/>
            <person name="Rohde M."/>
            <person name="Tindall B.J."/>
            <person name="Abt B."/>
            <person name="Goker M."/>
            <person name="Detter J.C."/>
            <person name="Woyke T."/>
            <person name="Bristow J."/>
            <person name="Eisen J.A."/>
            <person name="Markowitz V."/>
            <person name="Hugenholtz P."/>
            <person name="Klenk H.P."/>
            <person name="Kyrpides N.C."/>
        </authorList>
    </citation>
    <scope>NUCLEOTIDE SEQUENCE [LARGE SCALE GENOMIC DNA]</scope>
    <source>
        <strain evidence="2">ATCC 51119 / DSM 12145 / JCM 21818 / LMG 10337 / NBRC 100064 / NCIMB 13643</strain>
    </source>
</reference>
<dbReference type="AlphaFoldDB" id="F0SCY7"/>
<dbReference type="eggNOG" id="COG3685">
    <property type="taxonomic scope" value="Bacteria"/>
</dbReference>
<keyword evidence="2" id="KW-1185">Reference proteome</keyword>
<dbReference type="HOGENOM" id="CLU_1553966_0_0_10"/>
<dbReference type="InterPro" id="IPR012347">
    <property type="entry name" value="Ferritin-like"/>
</dbReference>
<evidence type="ECO:0000313" key="2">
    <source>
        <dbReference type="Proteomes" id="UP000000310"/>
    </source>
</evidence>
<dbReference type="InterPro" id="IPR009078">
    <property type="entry name" value="Ferritin-like_SF"/>
</dbReference>
<reference evidence="2" key="2">
    <citation type="submission" date="2011-02" db="EMBL/GenBank/DDBJ databases">
        <title>The complete genome of Pedobacter saltans DSM 12145.</title>
        <authorList>
            <consortium name="US DOE Joint Genome Institute (JGI-PGF)"/>
            <person name="Lucas S."/>
            <person name="Copeland A."/>
            <person name="Lapidus A."/>
            <person name="Bruce D."/>
            <person name="Goodwin L."/>
            <person name="Pitluck S."/>
            <person name="Kyrpides N."/>
            <person name="Mavromatis K."/>
            <person name="Pagani I."/>
            <person name="Ivanova N."/>
            <person name="Ovchinnikova G."/>
            <person name="Lu M."/>
            <person name="Detter J.C."/>
            <person name="Han C."/>
            <person name="Land M."/>
            <person name="Hauser L."/>
            <person name="Markowitz V."/>
            <person name="Cheng J.-F."/>
            <person name="Hugenholtz P."/>
            <person name="Woyke T."/>
            <person name="Wu D."/>
            <person name="Tindall B."/>
            <person name="Pomrenke H.G."/>
            <person name="Brambilla E."/>
            <person name="Klenk H.-P."/>
            <person name="Eisen J.A."/>
        </authorList>
    </citation>
    <scope>NUCLEOTIDE SEQUENCE [LARGE SCALE GENOMIC DNA]</scope>
    <source>
        <strain evidence="2">ATCC 51119 / DSM 12145 / JCM 21818 / LMG 10337 / NBRC 100064 / NCIMB 13643</strain>
    </source>
</reference>
<dbReference type="EMBL" id="CP002545">
    <property type="protein sequence ID" value="ADY51744.1"/>
    <property type="molecule type" value="Genomic_DNA"/>
</dbReference>
<name>F0SCY7_PSESL</name>
<dbReference type="Gene3D" id="1.20.1260.10">
    <property type="match status" value="1"/>
</dbReference>
<protein>
    <submittedName>
        <fullName evidence="1">Uncharacterized protein</fullName>
    </submittedName>
</protein>
<dbReference type="SUPFAM" id="SSF47240">
    <property type="entry name" value="Ferritin-like"/>
    <property type="match status" value="1"/>
</dbReference>